<comment type="caution">
    <text evidence="1">The sequence shown here is derived from an EMBL/GenBank/DDBJ whole genome shotgun (WGS) entry which is preliminary data.</text>
</comment>
<accession>A0A418XGQ6</accession>
<protein>
    <submittedName>
        <fullName evidence="1">Uncharacterized protein</fullName>
    </submittedName>
</protein>
<dbReference type="RefSeq" id="WP_119812204.1">
    <property type="nucleotide sequence ID" value="NZ_QYUP01000144.1"/>
</dbReference>
<dbReference type="EMBL" id="QYUP01000144">
    <property type="protein sequence ID" value="RJG11648.1"/>
    <property type="molecule type" value="Genomic_DNA"/>
</dbReference>
<keyword evidence="2" id="KW-1185">Reference proteome</keyword>
<proteinExistence type="predicted"/>
<gene>
    <name evidence="1" type="ORF">D3872_18545</name>
</gene>
<dbReference type="OrthoDB" id="10003321at2"/>
<name>A0A418XGQ6_9BURK</name>
<organism evidence="1 2">
    <name type="scientific">Massilia cavernae</name>
    <dbReference type="NCBI Taxonomy" id="2320864"/>
    <lineage>
        <taxon>Bacteria</taxon>
        <taxon>Pseudomonadati</taxon>
        <taxon>Pseudomonadota</taxon>
        <taxon>Betaproteobacteria</taxon>
        <taxon>Burkholderiales</taxon>
        <taxon>Oxalobacteraceae</taxon>
        <taxon>Telluria group</taxon>
        <taxon>Massilia</taxon>
    </lineage>
</organism>
<evidence type="ECO:0000313" key="1">
    <source>
        <dbReference type="EMBL" id="RJG11648.1"/>
    </source>
</evidence>
<sequence>MLTTFNNKLMETKMFIDFKTIESPEQLRTQLQKASAEPNYHWMRDILDKTTDQYIEEKLPPVVNKSQYAPWRIDENIEAAAKLLNNSLDRHAEIMQLEAEAIREALDMQFSAQLQPIDLKINKVYLEASRQQAKVPAGSQNADESTLNERDDLITDARITRSIINEMPGTAVNYGQRVEFLRSLLADNISMLYERLYAIWIGLSSSFGIALIEPPKWAGLDPLGELVRWLRTATRKIDEGNRYERQFPVYLQLGEEAIANVDALQTSGSALLRFELKRAHIPGLKDGESVRILAVGAALTYKYLTPGFLTALRGTVADREFFQFGYSYLRDLRQGISVPFRIDFPIQKSSLPLAPAESTWNLEPLRISGGGLWSDQPLVDAVRMRSEAQFGNAQPLGEWEVEISYAVNAPWGPVIRKQAAEGVILDENNDQDKKFREYFTPHDVVLALLVAVRH</sequence>
<evidence type="ECO:0000313" key="2">
    <source>
        <dbReference type="Proteomes" id="UP000284006"/>
    </source>
</evidence>
<reference evidence="1 2" key="1">
    <citation type="submission" date="2018-09" db="EMBL/GenBank/DDBJ databases">
        <authorList>
            <person name="Zhu H."/>
        </authorList>
    </citation>
    <scope>NUCLEOTIDE SEQUENCE [LARGE SCALE GENOMIC DNA]</scope>
    <source>
        <strain evidence="1 2">K1S02-61</strain>
    </source>
</reference>
<dbReference type="AlphaFoldDB" id="A0A418XGQ6"/>
<dbReference type="Proteomes" id="UP000284006">
    <property type="component" value="Unassembled WGS sequence"/>
</dbReference>